<evidence type="ECO:0000256" key="5">
    <source>
        <dbReference type="ARBA" id="ARBA00022989"/>
    </source>
</evidence>
<comment type="similarity">
    <text evidence="2">Belongs to the major facilitator superfamily. Vesicular transporter family.</text>
</comment>
<feature type="domain" description="Major facilitator superfamily (MFS) profile" evidence="9">
    <location>
        <begin position="7"/>
        <end position="458"/>
    </location>
</feature>
<dbReference type="PANTHER" id="PTHR23506:SF23">
    <property type="entry name" value="GH10249P"/>
    <property type="match status" value="1"/>
</dbReference>
<protein>
    <recommendedName>
        <fullName evidence="9">Major facilitator superfamily (MFS) profile domain-containing protein</fullName>
    </recommendedName>
</protein>
<evidence type="ECO:0000256" key="3">
    <source>
        <dbReference type="ARBA" id="ARBA00022448"/>
    </source>
</evidence>
<feature type="transmembrane region" description="Helical" evidence="8">
    <location>
        <begin position="163"/>
        <end position="186"/>
    </location>
</feature>
<feature type="region of interest" description="Disordered" evidence="7">
    <location>
        <begin position="196"/>
        <end position="228"/>
    </location>
</feature>
<dbReference type="PROSITE" id="PS50850">
    <property type="entry name" value="MFS"/>
    <property type="match status" value="1"/>
</dbReference>
<sequence length="458" mass="49707">MSNTKFIIFVVSFAVFTDGMIYVLVIPLLPEFLAERLRIPQDQIKSWSAFLLEVYGASALIMSWVAGYFSDASASRQAPFIFGLVAMLSATLLFFLATNPYLIVLARICQGASQALVWVSGIAFLVSQVSESALGPAMGFITMCGTLGDLIGPLLGGPLYDKFGHWAVFGVVEALVGIDIFLRFLVKDKNREKKVVDEGEEPCEINESDPLIQNEQRQSGGTNGNDEMNSTSLSGTLMWKSTLRKLALEAIGSMIVTTIAVTIRCGLEATIPLFVIRRFEWSTSAAGGVIFSLLLPTTLGPLIGRYATANKPHLWSNGALFGGAILLFSLSNLTGKSNLTQTLFVVNLFLIGLCINIVTNIHGAAISVAAQKIDELRKKVDEVDKDGETLKTWGWKFVTMGMILSGLSTAWSLGMVLGPVCAHIVEYTRSEGWMMLCWFWGILNVLCVAIGVGTGFVL</sequence>
<comment type="subcellular location">
    <subcellularLocation>
        <location evidence="1">Membrane</location>
        <topology evidence="1">Multi-pass membrane protein</topology>
    </subcellularLocation>
</comment>
<evidence type="ECO:0000256" key="8">
    <source>
        <dbReference type="SAM" id="Phobius"/>
    </source>
</evidence>
<evidence type="ECO:0000313" key="11">
    <source>
        <dbReference type="Proteomes" id="UP001365542"/>
    </source>
</evidence>
<dbReference type="InterPro" id="IPR011701">
    <property type="entry name" value="MFS"/>
</dbReference>
<name>A0AAV9XL93_9PEZI</name>
<comment type="caution">
    <text evidence="10">The sequence shown here is derived from an EMBL/GenBank/DDBJ whole genome shotgun (WGS) entry which is preliminary data.</text>
</comment>
<feature type="compositionally biased region" description="Polar residues" evidence="7">
    <location>
        <begin position="211"/>
        <end position="228"/>
    </location>
</feature>
<accession>A0AAV9XL93</accession>
<dbReference type="SUPFAM" id="SSF103473">
    <property type="entry name" value="MFS general substrate transporter"/>
    <property type="match status" value="1"/>
</dbReference>
<organism evidence="10 11">
    <name type="scientific">Orbilia ellipsospora</name>
    <dbReference type="NCBI Taxonomy" id="2528407"/>
    <lineage>
        <taxon>Eukaryota</taxon>
        <taxon>Fungi</taxon>
        <taxon>Dikarya</taxon>
        <taxon>Ascomycota</taxon>
        <taxon>Pezizomycotina</taxon>
        <taxon>Orbiliomycetes</taxon>
        <taxon>Orbiliales</taxon>
        <taxon>Orbiliaceae</taxon>
        <taxon>Orbilia</taxon>
    </lineage>
</organism>
<gene>
    <name evidence="10" type="ORF">TWF694_006672</name>
</gene>
<dbReference type="PANTHER" id="PTHR23506">
    <property type="entry name" value="GH10249P"/>
    <property type="match status" value="1"/>
</dbReference>
<evidence type="ECO:0000259" key="9">
    <source>
        <dbReference type="PROSITE" id="PS50850"/>
    </source>
</evidence>
<feature type="compositionally biased region" description="Acidic residues" evidence="7">
    <location>
        <begin position="198"/>
        <end position="207"/>
    </location>
</feature>
<feature type="transmembrane region" description="Helical" evidence="8">
    <location>
        <begin position="393"/>
        <end position="413"/>
    </location>
</feature>
<dbReference type="PRINTS" id="PR01035">
    <property type="entry name" value="TCRTETA"/>
</dbReference>
<feature type="transmembrane region" description="Helical" evidence="8">
    <location>
        <begin position="314"/>
        <end position="331"/>
    </location>
</feature>
<evidence type="ECO:0000256" key="2">
    <source>
        <dbReference type="ARBA" id="ARBA00006829"/>
    </source>
</evidence>
<feature type="transmembrane region" description="Helical" evidence="8">
    <location>
        <begin position="283"/>
        <end position="302"/>
    </location>
</feature>
<dbReference type="Pfam" id="PF07690">
    <property type="entry name" value="MFS_1"/>
    <property type="match status" value="1"/>
</dbReference>
<dbReference type="InterPro" id="IPR036259">
    <property type="entry name" value="MFS_trans_sf"/>
</dbReference>
<evidence type="ECO:0000256" key="1">
    <source>
        <dbReference type="ARBA" id="ARBA00004141"/>
    </source>
</evidence>
<evidence type="ECO:0000256" key="6">
    <source>
        <dbReference type="ARBA" id="ARBA00023136"/>
    </source>
</evidence>
<dbReference type="Proteomes" id="UP001365542">
    <property type="component" value="Unassembled WGS sequence"/>
</dbReference>
<feature type="transmembrane region" description="Helical" evidence="8">
    <location>
        <begin position="343"/>
        <end position="369"/>
    </location>
</feature>
<dbReference type="InterPro" id="IPR001958">
    <property type="entry name" value="Tet-R_TetA/multi-R_MdtG-like"/>
</dbReference>
<keyword evidence="11" id="KW-1185">Reference proteome</keyword>
<keyword evidence="6 8" id="KW-0472">Membrane</keyword>
<feature type="transmembrane region" description="Helical" evidence="8">
    <location>
        <begin position="50"/>
        <end position="69"/>
    </location>
</feature>
<dbReference type="AlphaFoldDB" id="A0AAV9XL93"/>
<dbReference type="GO" id="GO:0016020">
    <property type="term" value="C:membrane"/>
    <property type="evidence" value="ECO:0007669"/>
    <property type="project" value="UniProtKB-SubCell"/>
</dbReference>
<feature type="transmembrane region" description="Helical" evidence="8">
    <location>
        <begin position="81"/>
        <end position="104"/>
    </location>
</feature>
<dbReference type="GO" id="GO:0022857">
    <property type="term" value="F:transmembrane transporter activity"/>
    <property type="evidence" value="ECO:0007669"/>
    <property type="project" value="InterPro"/>
</dbReference>
<feature type="transmembrane region" description="Helical" evidence="8">
    <location>
        <begin position="116"/>
        <end position="143"/>
    </location>
</feature>
<evidence type="ECO:0000313" key="10">
    <source>
        <dbReference type="EMBL" id="KAK6542731.1"/>
    </source>
</evidence>
<feature type="transmembrane region" description="Helical" evidence="8">
    <location>
        <begin position="6"/>
        <end position="29"/>
    </location>
</feature>
<keyword evidence="4 8" id="KW-0812">Transmembrane</keyword>
<feature type="transmembrane region" description="Helical" evidence="8">
    <location>
        <begin position="433"/>
        <end position="457"/>
    </location>
</feature>
<proteinExistence type="inferred from homology"/>
<keyword evidence="5 8" id="KW-1133">Transmembrane helix</keyword>
<dbReference type="InterPro" id="IPR050930">
    <property type="entry name" value="MFS_Vesicular_Transporter"/>
</dbReference>
<keyword evidence="3" id="KW-0813">Transport</keyword>
<reference evidence="10 11" key="1">
    <citation type="submission" date="2019-10" db="EMBL/GenBank/DDBJ databases">
        <authorList>
            <person name="Palmer J.M."/>
        </authorList>
    </citation>
    <scope>NUCLEOTIDE SEQUENCE [LARGE SCALE GENOMIC DNA]</scope>
    <source>
        <strain evidence="10 11">TWF694</strain>
    </source>
</reference>
<evidence type="ECO:0000256" key="7">
    <source>
        <dbReference type="SAM" id="MobiDB-lite"/>
    </source>
</evidence>
<dbReference type="Gene3D" id="1.20.1250.20">
    <property type="entry name" value="MFS general substrate transporter like domains"/>
    <property type="match status" value="1"/>
</dbReference>
<evidence type="ECO:0000256" key="4">
    <source>
        <dbReference type="ARBA" id="ARBA00022692"/>
    </source>
</evidence>
<dbReference type="EMBL" id="JAVHJO010000002">
    <property type="protein sequence ID" value="KAK6542731.1"/>
    <property type="molecule type" value="Genomic_DNA"/>
</dbReference>
<dbReference type="InterPro" id="IPR020846">
    <property type="entry name" value="MFS_dom"/>
</dbReference>